<dbReference type="InterPro" id="IPR011059">
    <property type="entry name" value="Metal-dep_hydrolase_composite"/>
</dbReference>
<dbReference type="InterPro" id="IPR032466">
    <property type="entry name" value="Metal_Hydrolase"/>
</dbReference>
<dbReference type="InterPro" id="IPR006680">
    <property type="entry name" value="Amidohydro-rel"/>
</dbReference>
<dbReference type="SUPFAM" id="SSF51556">
    <property type="entry name" value="Metallo-dependent hydrolases"/>
    <property type="match status" value="1"/>
</dbReference>
<organism evidence="2 3">
    <name type="scientific">Geodermatophilus obscurus</name>
    <dbReference type="NCBI Taxonomy" id="1861"/>
    <lineage>
        <taxon>Bacteria</taxon>
        <taxon>Bacillati</taxon>
        <taxon>Actinomycetota</taxon>
        <taxon>Actinomycetes</taxon>
        <taxon>Geodermatophilales</taxon>
        <taxon>Geodermatophilaceae</taxon>
        <taxon>Geodermatophilus</taxon>
    </lineage>
</organism>
<proteinExistence type="predicted"/>
<evidence type="ECO:0000313" key="3">
    <source>
        <dbReference type="Proteomes" id="UP000184428"/>
    </source>
</evidence>
<dbReference type="RefSeq" id="WP_244277242.1">
    <property type="nucleotide sequence ID" value="NZ_FRDM01000016.1"/>
</dbReference>
<dbReference type="Gene3D" id="2.30.40.10">
    <property type="entry name" value="Urease, subunit C, domain 1"/>
    <property type="match status" value="1"/>
</dbReference>
<evidence type="ECO:0000313" key="2">
    <source>
        <dbReference type="EMBL" id="SHN81310.1"/>
    </source>
</evidence>
<dbReference type="AlphaFoldDB" id="A0A1M7UEK8"/>
<evidence type="ECO:0000259" key="1">
    <source>
        <dbReference type="Pfam" id="PF01979"/>
    </source>
</evidence>
<dbReference type="Proteomes" id="UP000184428">
    <property type="component" value="Unassembled WGS sequence"/>
</dbReference>
<dbReference type="Gene3D" id="3.20.20.140">
    <property type="entry name" value="Metal-dependent hydrolases"/>
    <property type="match status" value="1"/>
</dbReference>
<accession>A0A1M7UEK8</accession>
<dbReference type="GO" id="GO:0016810">
    <property type="term" value="F:hydrolase activity, acting on carbon-nitrogen (but not peptide) bonds"/>
    <property type="evidence" value="ECO:0007669"/>
    <property type="project" value="InterPro"/>
</dbReference>
<reference evidence="2 3" key="1">
    <citation type="submission" date="2016-12" db="EMBL/GenBank/DDBJ databases">
        <authorList>
            <person name="Song W.-J."/>
            <person name="Kurnit D.M."/>
        </authorList>
    </citation>
    <scope>NUCLEOTIDE SEQUENCE [LARGE SCALE GENOMIC DNA]</scope>
    <source>
        <strain evidence="2 3">DSM 43162</strain>
    </source>
</reference>
<dbReference type="InterPro" id="IPR051781">
    <property type="entry name" value="Metallo-dep_Hydrolase"/>
</dbReference>
<feature type="domain" description="Amidohydrolase-related" evidence="1">
    <location>
        <begin position="49"/>
        <end position="363"/>
    </location>
</feature>
<dbReference type="PANTHER" id="PTHR43135:SF4">
    <property type="entry name" value="AMIDOHYDROLASE-RELATED DOMAIN-CONTAINING PROTEIN"/>
    <property type="match status" value="1"/>
</dbReference>
<protein>
    <submittedName>
        <fullName evidence="2">Pro-Hyp dipeptidase. Metallo peptidase. MEROPS family M38</fullName>
    </submittedName>
</protein>
<dbReference type="EMBL" id="FRDM01000016">
    <property type="protein sequence ID" value="SHN81310.1"/>
    <property type="molecule type" value="Genomic_DNA"/>
</dbReference>
<sequence>MSGRAGQPALHLAGVVLPEGEHRDLWIRDGRLTFEPVPGAETVSRGGWLVPGLVDAHCHVGIGRGGVPVEDLAGLRAQALTERAAGVLALRDCGSPVDTRALDDEPDLPTIVRAGRHIARARRYIPGLATEIEPDALVEQVRAQARRGDGWVKLVGDWIDRGVGDLAPEWPADVLADAMAAAHEEGARVTAHTFGTDALPDLIGAGIDCIEHGTGLTEELIGQMAGRGTAVVPTLVNVENFPDFAAAGEKKFPNYASTIRRLHASSGAVVRAAFEAGVPVFAGTDAGGGIDHGRIADEVRALHSAGIPAEAALAAASWSARSWLGLPCMEEGAPADVVVYDADPRADLDTLARPRHIVLRGRVV</sequence>
<gene>
    <name evidence="2" type="ORF">SAMN05660350_03055</name>
</gene>
<dbReference type="Pfam" id="PF01979">
    <property type="entry name" value="Amidohydro_1"/>
    <property type="match status" value="1"/>
</dbReference>
<dbReference type="PANTHER" id="PTHR43135">
    <property type="entry name" value="ALPHA-D-RIBOSE 1-METHYLPHOSPHONATE 5-TRIPHOSPHATE DIPHOSPHATASE"/>
    <property type="match status" value="1"/>
</dbReference>
<name>A0A1M7UEK8_9ACTN</name>